<organism evidence="1 2">
    <name type="scientific">Phycomyces blakesleeanus (strain ATCC 8743b / DSM 1359 / FGSC 10004 / NBRC 33097 / NRRL 1555)</name>
    <dbReference type="NCBI Taxonomy" id="763407"/>
    <lineage>
        <taxon>Eukaryota</taxon>
        <taxon>Fungi</taxon>
        <taxon>Fungi incertae sedis</taxon>
        <taxon>Mucoromycota</taxon>
        <taxon>Mucoromycotina</taxon>
        <taxon>Mucoromycetes</taxon>
        <taxon>Mucorales</taxon>
        <taxon>Phycomycetaceae</taxon>
        <taxon>Phycomyces</taxon>
    </lineage>
</organism>
<dbReference type="GeneID" id="28992590"/>
<proteinExistence type="predicted"/>
<keyword evidence="2" id="KW-1185">Reference proteome</keyword>
<dbReference type="OrthoDB" id="2286369at2759"/>
<dbReference type="RefSeq" id="XP_018290455.1">
    <property type="nucleotide sequence ID" value="XM_018431684.1"/>
</dbReference>
<keyword evidence="1" id="KW-0238">DNA-binding</keyword>
<dbReference type="AlphaFoldDB" id="A0A162X423"/>
<protein>
    <submittedName>
        <fullName evidence="1">Homeodomain-like DNA binding domain-containing transcription factor</fullName>
    </submittedName>
</protein>
<dbReference type="Proteomes" id="UP000077315">
    <property type="component" value="Unassembled WGS sequence"/>
</dbReference>
<dbReference type="InParanoid" id="A0A162X423"/>
<evidence type="ECO:0000313" key="1">
    <source>
        <dbReference type="EMBL" id="OAD72415.1"/>
    </source>
</evidence>
<accession>A0A162X423</accession>
<evidence type="ECO:0000313" key="2">
    <source>
        <dbReference type="Proteomes" id="UP000077315"/>
    </source>
</evidence>
<keyword evidence="1" id="KW-0371">Homeobox</keyword>
<reference evidence="2" key="1">
    <citation type="submission" date="2015-06" db="EMBL/GenBank/DDBJ databases">
        <title>Expansion of signal transduction pathways in fungi by whole-genome duplication.</title>
        <authorList>
            <consortium name="DOE Joint Genome Institute"/>
            <person name="Corrochano L.M."/>
            <person name="Kuo A."/>
            <person name="Marcet-Houben M."/>
            <person name="Polaino S."/>
            <person name="Salamov A."/>
            <person name="Villalobos J.M."/>
            <person name="Alvarez M.I."/>
            <person name="Avalos J."/>
            <person name="Benito E.P."/>
            <person name="Benoit I."/>
            <person name="Burger G."/>
            <person name="Camino L.P."/>
            <person name="Canovas D."/>
            <person name="Cerda-Olmedo E."/>
            <person name="Cheng J.-F."/>
            <person name="Dominguez A."/>
            <person name="Elias M."/>
            <person name="Eslava A.P."/>
            <person name="Glaser F."/>
            <person name="Grimwood J."/>
            <person name="Gutierrez G."/>
            <person name="Heitman J."/>
            <person name="Henrissat B."/>
            <person name="Iturriaga E.A."/>
            <person name="Lang B.F."/>
            <person name="Lavin J.L."/>
            <person name="Lee S."/>
            <person name="Li W."/>
            <person name="Lindquist E."/>
            <person name="Lopez-Garcia S."/>
            <person name="Luque E.M."/>
            <person name="Marcos A.T."/>
            <person name="Martin J."/>
            <person name="McCluskey K."/>
            <person name="Medina H.R."/>
            <person name="Miralles-Duran A."/>
            <person name="Miyazaki A."/>
            <person name="Munoz-Torres E."/>
            <person name="Oguiza J.A."/>
            <person name="Ohm R."/>
            <person name="Olmedo M."/>
            <person name="Orejas M."/>
            <person name="Ortiz-Castellanos L."/>
            <person name="Pisabarro A.G."/>
            <person name="Rodriguez-Romero J."/>
            <person name="Ruiz-Herrera J."/>
            <person name="Ruiz-Vazquez R."/>
            <person name="Sanz C."/>
            <person name="Schackwitz W."/>
            <person name="Schmutz J."/>
            <person name="Shahriari M."/>
            <person name="Shelest E."/>
            <person name="Silva-Franco F."/>
            <person name="Soanes D."/>
            <person name="Syed K."/>
            <person name="Tagua V.G."/>
            <person name="Talbot N.J."/>
            <person name="Thon M."/>
            <person name="De vries R.P."/>
            <person name="Wiebenga A."/>
            <person name="Yadav J.S."/>
            <person name="Braun E.L."/>
            <person name="Baker S."/>
            <person name="Garre V."/>
            <person name="Horwitz B."/>
            <person name="Torres-Martinez S."/>
            <person name="Idnurm A."/>
            <person name="Herrera-Estrella A."/>
            <person name="Gabaldon T."/>
            <person name="Grigoriev I.V."/>
        </authorList>
    </citation>
    <scope>NUCLEOTIDE SEQUENCE [LARGE SCALE GENOMIC DNA]</scope>
    <source>
        <strain evidence="2">NRRL 1555(-)</strain>
    </source>
</reference>
<dbReference type="SUPFAM" id="SSF46689">
    <property type="entry name" value="Homeodomain-like"/>
    <property type="match status" value="1"/>
</dbReference>
<dbReference type="EMBL" id="KV440983">
    <property type="protein sequence ID" value="OAD72415.1"/>
    <property type="molecule type" value="Genomic_DNA"/>
</dbReference>
<gene>
    <name evidence="1" type="ORF">PHYBLDRAFT_146607</name>
</gene>
<sequence length="100" mass="11236">MSPKTIKQSRKKSPKLSDYMKGKIVGAYDFGILIAKIACKYKLSYMTVTTTIERVKKTSTALTKKHKGRSVLLNDCDLRALRNIERNDPTATLDMIAAEI</sequence>
<dbReference type="GO" id="GO:0003677">
    <property type="term" value="F:DNA binding"/>
    <property type="evidence" value="ECO:0007669"/>
    <property type="project" value="UniProtKB-KW"/>
</dbReference>
<name>A0A162X423_PHYB8</name>
<dbReference type="VEuPathDB" id="FungiDB:PHYBLDRAFT_146607"/>
<dbReference type="InterPro" id="IPR009057">
    <property type="entry name" value="Homeodomain-like_sf"/>
</dbReference>